<evidence type="ECO:0000313" key="2">
    <source>
        <dbReference type="EMBL" id="QPO27068.1"/>
    </source>
</evidence>
<feature type="compositionally biased region" description="Low complexity" evidence="1">
    <location>
        <begin position="1163"/>
        <end position="1201"/>
    </location>
</feature>
<feature type="region of interest" description="Disordered" evidence="1">
    <location>
        <begin position="82"/>
        <end position="103"/>
    </location>
</feature>
<evidence type="ECO:0000256" key="1">
    <source>
        <dbReference type="SAM" id="MobiDB-lite"/>
    </source>
</evidence>
<feature type="compositionally biased region" description="Pro residues" evidence="1">
    <location>
        <begin position="1303"/>
        <end position="1313"/>
    </location>
</feature>
<reference evidence="2 3" key="1">
    <citation type="submission" date="2020-12" db="EMBL/GenBank/DDBJ databases">
        <title>Nonconservative transfer and diversity of a new family of integrative and conjugative elements associated with antibiotic resistance in zoonotic pathogen Streptococcus suis.</title>
        <authorList>
            <person name="Huang J."/>
        </authorList>
    </citation>
    <scope>NUCLEOTIDE SEQUENCE [LARGE SCALE GENOMIC DNA]</scope>
    <source>
        <strain evidence="2 3">YZDH1</strain>
    </source>
</reference>
<organism evidence="2 3">
    <name type="scientific">Streptococcus suis</name>
    <dbReference type="NCBI Taxonomy" id="1307"/>
    <lineage>
        <taxon>Bacteria</taxon>
        <taxon>Bacillati</taxon>
        <taxon>Bacillota</taxon>
        <taxon>Bacilli</taxon>
        <taxon>Lactobacillales</taxon>
        <taxon>Streptococcaceae</taxon>
        <taxon>Streptococcus</taxon>
    </lineage>
</organism>
<name>A0A7T1P737_STRSU</name>
<gene>
    <name evidence="2" type="ORF">I5V48_02710</name>
</gene>
<feature type="compositionally biased region" description="Low complexity" evidence="1">
    <location>
        <begin position="1247"/>
        <end position="1283"/>
    </location>
</feature>
<feature type="compositionally biased region" description="Low complexity" evidence="1">
    <location>
        <begin position="1220"/>
        <end position="1229"/>
    </location>
</feature>
<feature type="compositionally biased region" description="Low complexity" evidence="1">
    <location>
        <begin position="1290"/>
        <end position="1299"/>
    </location>
</feature>
<sequence>MIKKCQEFKGFGSIRKGIHGAVGVLALGLLFSTTDVVFADEVSENTPTTASSEQVINTSETLKLTAENDVATSTGIVGNEGASEVETTTGTNSPTVGAVPSTGVEASNVSEESISTTPETNTNLEAKILSTSSPATDRAAEVLEDRTAPKLVSYTLDKTEYQAGETVTLTIDSEDESNLSYVSADFNSSDGRQSLYFSSSEVEKLANGLYRSVLTSSIPENRPSDIYNLTHLSLRDEIGNIVYYYDSSKNTWSEHTFAPLSMTVTGTVSDRTAPKLFSYTLDKTEYQAGETVTLTIDSEDESNLSYVSADFNSSDGRQSLYFSSSEVEKLANGLYRSVLTSSIPENRPSDIYNLTHLSLRDEIGNIVYYYDSSKNTWSEHTFAPLSMTVTGTVTDRTAPKLVSYTLDKTEYQAGETVTLTIDSEDESNLSYVSADFNSSDGRQSLYFSSSEVEKLANGLYRSVLTSSIPENRPSDIYNLTHLSLRDEIGNIVYYYDSSKNTWAEHTFAPLSITVNSVTSGSVLIHYQLEDGTAIAEDKRISGVVSTLAFGSEESVATGITYDTSSEAPLLLNGMDGRQYYKVKVDGVEQGLLKVGLTEVTYTYTPYLVSTEQVEKKTGRVIVQYQTRSGQILKESVEAVPETLISYREKTVFADGTESLSEPIQSYPNFNVYDYQVRTIEQDGKIYRLSYENQPSLYGELVEGDTVLTLQYIPVPKLESLTFDKESYQPGEKLTASFVVSSEEEMERIYFGLSDKKLSSQYVLRGESNNPIKIADGLYRFDVTVPIASDYPKSDLSLDFIYLNAKNESSSNSLSEPEIIQNIATQAIINSPNIVTDFSAPKFIELETSRNEAKQGETVEVVLLVEDNSNITSVNLVFESESGTLRFGENITNIEQLEGNRKRLTLSETIHYSYLPGQYDLKYLYLTDIYGNTSYLSTVDSLPAKTIVVNQANDVENLNPVVETTMVTNIEVVEKSSGRVLIRTNFHGEDLEAMKQVIREAISAYENEHGVTFDLLGAGGTQISSRSVTVGNRTQTEVIRSYQQLVVNTSDNPLPEIEKKLLPEGVIYDNSTIRQALYTIQFKDGESVVKESRRVANSTIDNVIRDESNGIDERAYYFESVEVSQGFTTIFSSDLNYNGPFYEIIVNLKSSSKVENIEVDSPVEETPSSPTEVEPPVEETPPTSIEVEPPVEETPPTSTEVEPPVEETPPTSPEVEPPVEETPSSPTEVEPPVEETPPTSPEVDPPVEETSPSSPEVDSPIEETSPSSPEVDSPIEETSPSSPEVEPPVEETPSSPTEVEPPVEETPPSSPEVDPPVEETSPSSPEVDSPIEETSPSSPEVEPPVEETPPSPTEVEPPVEETPPTSTEVEPPVIETPVALIKGVSAVTESSSNLTNLVYPVIEVSTQLTLGNTNNEALYSATTVSRQKVESEKSSASILPRTNGHQSKLPILAGLALLSLTVAKRKKDFLG</sequence>
<proteinExistence type="predicted"/>
<protein>
    <recommendedName>
        <fullName evidence="4">LPXTG cell wall anchor domain-containing protein</fullName>
    </recommendedName>
</protein>
<accession>A0A7T1P737</accession>
<evidence type="ECO:0000313" key="3">
    <source>
        <dbReference type="Proteomes" id="UP000594569"/>
    </source>
</evidence>
<feature type="compositionally biased region" description="Pro residues" evidence="1">
    <location>
        <begin position="1205"/>
        <end position="1215"/>
    </location>
</feature>
<dbReference type="Gene3D" id="3.10.20.320">
    <property type="entry name" value="Putative peptidoglycan bound protein (lpxtg motif)"/>
    <property type="match status" value="1"/>
</dbReference>
<feature type="compositionally biased region" description="Low complexity" evidence="1">
    <location>
        <begin position="1317"/>
        <end position="1339"/>
    </location>
</feature>
<dbReference type="RefSeq" id="WP_197315105.1">
    <property type="nucleotide sequence ID" value="NZ_CP065430.1"/>
</dbReference>
<evidence type="ECO:0008006" key="4">
    <source>
        <dbReference type="Google" id="ProtNLM"/>
    </source>
</evidence>
<dbReference type="Proteomes" id="UP000594569">
    <property type="component" value="Chromosome"/>
</dbReference>
<feature type="region of interest" description="Disordered" evidence="1">
    <location>
        <begin position="1156"/>
        <end position="1371"/>
    </location>
</feature>
<feature type="compositionally biased region" description="Pro residues" evidence="1">
    <location>
        <begin position="1233"/>
        <end position="1243"/>
    </location>
</feature>
<feature type="compositionally biased region" description="Polar residues" evidence="1">
    <location>
        <begin position="85"/>
        <end position="95"/>
    </location>
</feature>
<dbReference type="EMBL" id="CP065430">
    <property type="protein sequence ID" value="QPO27068.1"/>
    <property type="molecule type" value="Genomic_DNA"/>
</dbReference>
<feature type="compositionally biased region" description="Low complexity" evidence="1">
    <location>
        <begin position="1361"/>
        <end position="1371"/>
    </location>
</feature>